<sequence>MSDRWSLQNKYIVVTGGSRGIGYGVVVECLKHDPAKIIICSYSLDQLKQSISSLNDPRVSGIHCDVSTEEGRSRFVTFIKDNLPKVDVLVNNVGVNVRKSMEDQENDEYYRIMKTNVDSTYFLCKDLLPLLKTGSASIVNVASAAGVQSSGTGAAYGLSKAAIIQYTKILSCEWAKYNIRVNAVAPWMCMTPMLKDALKDDVGQLDKVNEWTPMGRIAEIQEIVDPILFLMMNASSFITGQCLGIDGGLTAQGFKGPCI</sequence>
<dbReference type="Gene3D" id="3.40.50.720">
    <property type="entry name" value="NAD(P)-binding Rossmann-like Domain"/>
    <property type="match status" value="1"/>
</dbReference>
<accession>A0AAD3D6J5</accession>
<dbReference type="AlphaFoldDB" id="A0AAD3D6J5"/>
<proteinExistence type="predicted"/>
<dbReference type="PANTHER" id="PTHR42898">
    <property type="entry name" value="TROPINONE REDUCTASE"/>
    <property type="match status" value="1"/>
</dbReference>
<evidence type="ECO:0000313" key="2">
    <source>
        <dbReference type="EMBL" id="GFH58719.1"/>
    </source>
</evidence>
<name>A0AAD3D6J5_9STRA</name>
<gene>
    <name evidence="2" type="ORF">CTEN210_15195</name>
</gene>
<dbReference type="PRINTS" id="PR00080">
    <property type="entry name" value="SDRFAMILY"/>
</dbReference>
<dbReference type="GO" id="GO:0016491">
    <property type="term" value="F:oxidoreductase activity"/>
    <property type="evidence" value="ECO:0007669"/>
    <property type="project" value="UniProtKB-KW"/>
</dbReference>
<dbReference type="Pfam" id="PF13561">
    <property type="entry name" value="adh_short_C2"/>
    <property type="match status" value="1"/>
</dbReference>
<organism evidence="2 3">
    <name type="scientific">Chaetoceros tenuissimus</name>
    <dbReference type="NCBI Taxonomy" id="426638"/>
    <lineage>
        <taxon>Eukaryota</taxon>
        <taxon>Sar</taxon>
        <taxon>Stramenopiles</taxon>
        <taxon>Ochrophyta</taxon>
        <taxon>Bacillariophyta</taxon>
        <taxon>Coscinodiscophyceae</taxon>
        <taxon>Chaetocerotophycidae</taxon>
        <taxon>Chaetocerotales</taxon>
        <taxon>Chaetocerotaceae</taxon>
        <taxon>Chaetoceros</taxon>
    </lineage>
</organism>
<dbReference type="PRINTS" id="PR00081">
    <property type="entry name" value="GDHRDH"/>
</dbReference>
<dbReference type="SUPFAM" id="SSF51735">
    <property type="entry name" value="NAD(P)-binding Rossmann-fold domains"/>
    <property type="match status" value="1"/>
</dbReference>
<evidence type="ECO:0000313" key="3">
    <source>
        <dbReference type="Proteomes" id="UP001054902"/>
    </source>
</evidence>
<dbReference type="PANTHER" id="PTHR42898:SF6">
    <property type="entry name" value="NADP-DEPENDENT MANNITOL DEHYDROGENASE"/>
    <property type="match status" value="1"/>
</dbReference>
<dbReference type="FunFam" id="3.40.50.720:FF:000084">
    <property type="entry name" value="Short-chain dehydrogenase reductase"/>
    <property type="match status" value="1"/>
</dbReference>
<dbReference type="InterPro" id="IPR002347">
    <property type="entry name" value="SDR_fam"/>
</dbReference>
<protein>
    <submittedName>
        <fullName evidence="2">L-xylulose reductase</fullName>
    </submittedName>
</protein>
<keyword evidence="1" id="KW-0560">Oxidoreductase</keyword>
<keyword evidence="3" id="KW-1185">Reference proteome</keyword>
<evidence type="ECO:0000256" key="1">
    <source>
        <dbReference type="ARBA" id="ARBA00023002"/>
    </source>
</evidence>
<dbReference type="InterPro" id="IPR036291">
    <property type="entry name" value="NAD(P)-bd_dom_sf"/>
</dbReference>
<comment type="caution">
    <text evidence="2">The sequence shown here is derived from an EMBL/GenBank/DDBJ whole genome shotgun (WGS) entry which is preliminary data.</text>
</comment>
<dbReference type="EMBL" id="BLLK01000062">
    <property type="protein sequence ID" value="GFH58719.1"/>
    <property type="molecule type" value="Genomic_DNA"/>
</dbReference>
<reference evidence="2 3" key="1">
    <citation type="journal article" date="2021" name="Sci. Rep.">
        <title>The genome of the diatom Chaetoceros tenuissimus carries an ancient integrated fragment of an extant virus.</title>
        <authorList>
            <person name="Hongo Y."/>
            <person name="Kimura K."/>
            <person name="Takaki Y."/>
            <person name="Yoshida Y."/>
            <person name="Baba S."/>
            <person name="Kobayashi G."/>
            <person name="Nagasaki K."/>
            <person name="Hano T."/>
            <person name="Tomaru Y."/>
        </authorList>
    </citation>
    <scope>NUCLEOTIDE SEQUENCE [LARGE SCALE GENOMIC DNA]</scope>
    <source>
        <strain evidence="2 3">NIES-3715</strain>
    </source>
</reference>
<dbReference type="InterPro" id="IPR045000">
    <property type="entry name" value="TR"/>
</dbReference>
<dbReference type="Proteomes" id="UP001054902">
    <property type="component" value="Unassembled WGS sequence"/>
</dbReference>